<name>A0A6J5RC22_9CAUD</name>
<reference evidence="1" key="1">
    <citation type="submission" date="2020-05" db="EMBL/GenBank/DDBJ databases">
        <authorList>
            <person name="Chiriac C."/>
            <person name="Salcher M."/>
            <person name="Ghai R."/>
            <person name="Kavagutti S V."/>
        </authorList>
    </citation>
    <scope>NUCLEOTIDE SEQUENCE</scope>
</reference>
<evidence type="ECO:0000313" key="1">
    <source>
        <dbReference type="EMBL" id="CAB4191917.1"/>
    </source>
</evidence>
<dbReference type="EMBL" id="LR797179">
    <property type="protein sequence ID" value="CAB4191917.1"/>
    <property type="molecule type" value="Genomic_DNA"/>
</dbReference>
<sequence>MKSIKISRVLLNASLALFVGLTFAAIAAPIGSAFLVTLIVSGVIFASGFIPKTSGTLSMALQTEVWLADITENLYKNNEFILESTSHDGYVVNKTVHVPQAGSKPGVTVNRSSLPASATARTDSDLTYNVDEYSTDPIILTNVDELQISYPKRMSIMQNNINTLNETIGDYVANKWAANTSSTIVRTSGAAGSALAPGATGTRLKLTVTDVANAAKTLDTQNIPREGRVLLLPADMFWELMESSDVLRASYNGFQMNPSVLATGQIAALFGFKIMIRSTVNVFTNAGTPVLKAVGAATAVTDNYGAIAYHPSVVAKAKGGVSLFSQSGDNTMGDPTYYGVIMSALVMLGAKMTRSTGYGVVNLVQAAS</sequence>
<protein>
    <submittedName>
        <fullName evidence="1">Major capsid protein Gp5</fullName>
    </submittedName>
</protein>
<organism evidence="1">
    <name type="scientific">uncultured Caudovirales phage</name>
    <dbReference type="NCBI Taxonomy" id="2100421"/>
    <lineage>
        <taxon>Viruses</taxon>
        <taxon>Duplodnaviria</taxon>
        <taxon>Heunggongvirae</taxon>
        <taxon>Uroviricota</taxon>
        <taxon>Caudoviricetes</taxon>
        <taxon>Peduoviridae</taxon>
        <taxon>Maltschvirus</taxon>
        <taxon>Maltschvirus maltsch</taxon>
    </lineage>
</organism>
<gene>
    <name evidence="1" type="ORF">UFOVP1230_43</name>
</gene>
<accession>A0A6J5RC22</accession>
<proteinExistence type="predicted"/>